<comment type="subcellular location">
    <subcellularLocation>
        <location evidence="1 8">Cell membrane</location>
        <topology evidence="1 8">Multi-pass membrane protein</topology>
    </subcellularLocation>
</comment>
<dbReference type="InterPro" id="IPR004268">
    <property type="entry name" value="MurJ"/>
</dbReference>
<feature type="transmembrane region" description="Helical" evidence="8">
    <location>
        <begin position="225"/>
        <end position="245"/>
    </location>
</feature>
<dbReference type="PANTHER" id="PTHR47019">
    <property type="entry name" value="LIPID II FLIPPASE MURJ"/>
    <property type="match status" value="1"/>
</dbReference>
<keyword evidence="8 9" id="KW-0813">Transport</keyword>
<feature type="transmembrane region" description="Helical" evidence="8">
    <location>
        <begin position="265"/>
        <end position="287"/>
    </location>
</feature>
<keyword evidence="2 8" id="KW-1003">Cell membrane</keyword>
<keyword evidence="7 8" id="KW-0472">Membrane</keyword>
<reference evidence="10 11" key="1">
    <citation type="submission" date="2015-04" db="EMBL/GenBank/DDBJ databases">
        <title>Complete Genome Sequence of Kosmotoga pacifica SLHLJ1.</title>
        <authorList>
            <person name="Jiang L.J."/>
            <person name="Shao Z.Z."/>
            <person name="Jebbar M."/>
        </authorList>
    </citation>
    <scope>NUCLEOTIDE SEQUENCE [LARGE SCALE GENOMIC DNA]</scope>
    <source>
        <strain evidence="10 11">SLHLJ1</strain>
    </source>
</reference>
<dbReference type="CDD" id="cd13123">
    <property type="entry name" value="MATE_MurJ_like"/>
    <property type="match status" value="1"/>
</dbReference>
<keyword evidence="3 8" id="KW-0812">Transmembrane</keyword>
<proteinExistence type="inferred from homology"/>
<evidence type="ECO:0000256" key="4">
    <source>
        <dbReference type="ARBA" id="ARBA00022960"/>
    </source>
</evidence>
<dbReference type="KEGG" id="kpf:IX53_09555"/>
<dbReference type="PANTHER" id="PTHR47019:SF1">
    <property type="entry name" value="LIPID II FLIPPASE MURJ"/>
    <property type="match status" value="1"/>
</dbReference>
<dbReference type="GO" id="GO:0071555">
    <property type="term" value="P:cell wall organization"/>
    <property type="evidence" value="ECO:0007669"/>
    <property type="project" value="UniProtKB-UniRule"/>
</dbReference>
<dbReference type="HAMAP" id="MF_02078">
    <property type="entry name" value="MurJ_MviN"/>
    <property type="match status" value="1"/>
</dbReference>
<dbReference type="GO" id="GO:0009252">
    <property type="term" value="P:peptidoglycan biosynthetic process"/>
    <property type="evidence" value="ECO:0007669"/>
    <property type="project" value="UniProtKB-UniRule"/>
</dbReference>
<dbReference type="PATRIC" id="fig|1330330.3.peg.1946"/>
<dbReference type="Proteomes" id="UP000035159">
    <property type="component" value="Chromosome"/>
</dbReference>
<feature type="transmembrane region" description="Helical" evidence="8">
    <location>
        <begin position="343"/>
        <end position="364"/>
    </location>
</feature>
<evidence type="ECO:0000256" key="2">
    <source>
        <dbReference type="ARBA" id="ARBA00022475"/>
    </source>
</evidence>
<keyword evidence="5 8" id="KW-0573">Peptidoglycan synthesis</keyword>
<comment type="function">
    <text evidence="8 9">Involved in peptidoglycan biosynthesis. Transports lipid-linked peptidoglycan precursors from the inner to the outer leaflet of the cytoplasmic membrane.</text>
</comment>
<keyword evidence="4 8" id="KW-0133">Cell shape</keyword>
<dbReference type="GO" id="GO:0005886">
    <property type="term" value="C:plasma membrane"/>
    <property type="evidence" value="ECO:0007669"/>
    <property type="project" value="UniProtKB-SubCell"/>
</dbReference>
<gene>
    <name evidence="8" type="primary">murJ</name>
    <name evidence="10" type="ORF">IX53_09555</name>
</gene>
<dbReference type="EMBL" id="CP011232">
    <property type="protein sequence ID" value="AKI98031.1"/>
    <property type="molecule type" value="Genomic_DNA"/>
</dbReference>
<evidence type="ECO:0000256" key="1">
    <source>
        <dbReference type="ARBA" id="ARBA00004651"/>
    </source>
</evidence>
<evidence type="ECO:0000313" key="11">
    <source>
        <dbReference type="Proteomes" id="UP000035159"/>
    </source>
</evidence>
<keyword evidence="6 8" id="KW-1133">Transmembrane helix</keyword>
<dbReference type="UniPathway" id="UPA00219"/>
<feature type="transmembrane region" description="Helical" evidence="8">
    <location>
        <begin position="184"/>
        <end position="205"/>
    </location>
</feature>
<organism evidence="10 11">
    <name type="scientific">Kosmotoga pacifica</name>
    <dbReference type="NCBI Taxonomy" id="1330330"/>
    <lineage>
        <taxon>Bacteria</taxon>
        <taxon>Thermotogati</taxon>
        <taxon>Thermotogota</taxon>
        <taxon>Thermotogae</taxon>
        <taxon>Kosmotogales</taxon>
        <taxon>Kosmotogaceae</taxon>
        <taxon>Kosmotoga</taxon>
    </lineage>
</organism>
<evidence type="ECO:0000256" key="5">
    <source>
        <dbReference type="ARBA" id="ARBA00022984"/>
    </source>
</evidence>
<evidence type="ECO:0000256" key="8">
    <source>
        <dbReference type="HAMAP-Rule" id="MF_02078"/>
    </source>
</evidence>
<keyword evidence="8 9" id="KW-0961">Cell wall biogenesis/degradation</keyword>
<dbReference type="AlphaFoldDB" id="A0A0G2ZD86"/>
<feature type="transmembrane region" description="Helical" evidence="8">
    <location>
        <begin position="404"/>
        <end position="425"/>
    </location>
</feature>
<dbReference type="RefSeq" id="WP_047755166.1">
    <property type="nucleotide sequence ID" value="NZ_CAJUHA010000001.1"/>
</dbReference>
<dbReference type="GO" id="GO:0015648">
    <property type="term" value="F:lipid-linked peptidoglycan transporter activity"/>
    <property type="evidence" value="ECO:0007669"/>
    <property type="project" value="UniProtKB-UniRule"/>
</dbReference>
<dbReference type="OrthoDB" id="9804143at2"/>
<feature type="transmembrane region" description="Helical" evidence="8">
    <location>
        <begin position="129"/>
        <end position="150"/>
    </location>
</feature>
<feature type="transmembrane region" description="Helical" evidence="8">
    <location>
        <begin position="460"/>
        <end position="479"/>
    </location>
</feature>
<dbReference type="InterPro" id="IPR051050">
    <property type="entry name" value="Lipid_II_flippase_MurJ/MviN"/>
</dbReference>
<feature type="transmembrane region" description="Helical" evidence="8">
    <location>
        <begin position="88"/>
        <end position="109"/>
    </location>
</feature>
<feature type="transmembrane region" description="Helical" evidence="8">
    <location>
        <begin position="308"/>
        <end position="331"/>
    </location>
</feature>
<keyword evidence="11" id="KW-1185">Reference proteome</keyword>
<dbReference type="GO" id="GO:0008360">
    <property type="term" value="P:regulation of cell shape"/>
    <property type="evidence" value="ECO:0007669"/>
    <property type="project" value="UniProtKB-UniRule"/>
</dbReference>
<dbReference type="NCBIfam" id="TIGR01695">
    <property type="entry name" value="murJ_mviN"/>
    <property type="match status" value="1"/>
</dbReference>
<feature type="transmembrane region" description="Helical" evidence="8">
    <location>
        <begin position="437"/>
        <end position="454"/>
    </location>
</feature>
<comment type="pathway">
    <text evidence="8">Cell wall biogenesis; peptidoglycan biosynthesis.</text>
</comment>
<feature type="transmembrane region" description="Helical" evidence="8">
    <location>
        <begin position="376"/>
        <end position="398"/>
    </location>
</feature>
<comment type="similarity">
    <text evidence="8 9">Belongs to the MurJ/MviN family.</text>
</comment>
<dbReference type="STRING" id="1330330.IX53_09555"/>
<evidence type="ECO:0000256" key="9">
    <source>
        <dbReference type="PIRNR" id="PIRNR002869"/>
    </source>
</evidence>
<dbReference type="GO" id="GO:0034204">
    <property type="term" value="P:lipid translocation"/>
    <property type="evidence" value="ECO:0007669"/>
    <property type="project" value="TreeGrafter"/>
</dbReference>
<dbReference type="PIRSF" id="PIRSF002869">
    <property type="entry name" value="MviN"/>
    <property type="match status" value="1"/>
</dbReference>
<sequence length="498" mass="54672">MKNNVIKGTLAFGLATMISRVTGLLRDAFFAGYFGTSSQYDAYLVAIMIPFFLRKIFAEGALSLTFIPMFAERRRKSLEESFEFTSTVLLLIIAITSVISASGVFFSTPVTRVFAGGFSPEVIQLTSKLMKITFPFILLVSTWSVFYGVLNSFDAYFLAALSPAFINISTIIGIVLSKYFNPPILAPAIAFVVGGAAQVTILAVAAKRKGFKFRPRFNRKDAKEFLKLFGLTMISPAIAQVNSLVDTRVATELGSGAVSSLQYAMRLYQLPLGVFAVSVATVVLAELSKYVENKEKFNETMWSSLETLLYFVIPAMLGLIVLSEEIVSLLFQRGAFTYQDTIITARILKAYAVGLPFYGLFNIFSRVHYSRKNPRFPSIIAALMAGINILLDIVLGLIYGPVGIAWATTLAGIFGAFAVASGILLKTSLAKKQLFELLKIAIVSSLMVIVIILEKSLLRPSLLSSAIEIVSGAIVYLVLSKLFSLREYENIKNIFRGR</sequence>
<dbReference type="Pfam" id="PF03023">
    <property type="entry name" value="MurJ"/>
    <property type="match status" value="1"/>
</dbReference>
<protein>
    <recommendedName>
        <fullName evidence="8">Probable lipid II flippase MurJ</fullName>
    </recommendedName>
</protein>
<name>A0A0G2ZD86_9BACT</name>
<evidence type="ECO:0000256" key="6">
    <source>
        <dbReference type="ARBA" id="ARBA00022989"/>
    </source>
</evidence>
<feature type="transmembrane region" description="Helical" evidence="8">
    <location>
        <begin position="157"/>
        <end position="178"/>
    </location>
</feature>
<evidence type="ECO:0000256" key="7">
    <source>
        <dbReference type="ARBA" id="ARBA00023136"/>
    </source>
</evidence>
<accession>A0A0G2ZD86</accession>
<evidence type="ECO:0000256" key="3">
    <source>
        <dbReference type="ARBA" id="ARBA00022692"/>
    </source>
</evidence>
<evidence type="ECO:0000313" key="10">
    <source>
        <dbReference type="EMBL" id="AKI98031.1"/>
    </source>
</evidence>
<dbReference type="PRINTS" id="PR01806">
    <property type="entry name" value="VIRFACTRMVIN"/>
</dbReference>
<feature type="transmembrane region" description="Helical" evidence="8">
    <location>
        <begin position="42"/>
        <end position="67"/>
    </location>
</feature>